<protein>
    <submittedName>
        <fullName evidence="7">Tissue factor pathway inhibitor-like</fullName>
    </submittedName>
</protein>
<dbReference type="InterPro" id="IPR002223">
    <property type="entry name" value="Kunitz_BPTI"/>
</dbReference>
<dbReference type="FunFam" id="4.10.410.10:FF:000020">
    <property type="entry name" value="Collagen, type VI, alpha 3"/>
    <property type="match status" value="1"/>
</dbReference>
<evidence type="ECO:0000256" key="1">
    <source>
        <dbReference type="ARBA" id="ARBA00004613"/>
    </source>
</evidence>
<dbReference type="AlphaFoldDB" id="A0A4W5KHY5"/>
<dbReference type="SUPFAM" id="SSF57362">
    <property type="entry name" value="BPTI-like"/>
    <property type="match status" value="2"/>
</dbReference>
<evidence type="ECO:0000256" key="4">
    <source>
        <dbReference type="ARBA" id="ARBA00023157"/>
    </source>
</evidence>
<dbReference type="Proteomes" id="UP000314982">
    <property type="component" value="Unassembled WGS sequence"/>
</dbReference>
<evidence type="ECO:0000256" key="2">
    <source>
        <dbReference type="ARBA" id="ARBA00022525"/>
    </source>
</evidence>
<dbReference type="PROSITE" id="PS50279">
    <property type="entry name" value="BPTI_KUNITZ_2"/>
    <property type="match status" value="2"/>
</dbReference>
<dbReference type="GO" id="GO:0007179">
    <property type="term" value="P:transforming growth factor beta receptor signaling pathway"/>
    <property type="evidence" value="ECO:0007669"/>
    <property type="project" value="TreeGrafter"/>
</dbReference>
<accession>A0A4W5KHY5</accession>
<reference evidence="8" key="1">
    <citation type="submission" date="2018-06" db="EMBL/GenBank/DDBJ databases">
        <title>Genome assembly of Danube salmon.</title>
        <authorList>
            <person name="Macqueen D.J."/>
            <person name="Gundappa M.K."/>
        </authorList>
    </citation>
    <scope>NUCLEOTIDE SEQUENCE [LARGE SCALE GENOMIC DNA]</scope>
</reference>
<feature type="signal peptide" evidence="5">
    <location>
        <begin position="1"/>
        <end position="20"/>
    </location>
</feature>
<keyword evidence="3 5" id="KW-0732">Signal</keyword>
<dbReference type="GO" id="GO:0005615">
    <property type="term" value="C:extracellular space"/>
    <property type="evidence" value="ECO:0007669"/>
    <property type="project" value="TreeGrafter"/>
</dbReference>
<evidence type="ECO:0000259" key="6">
    <source>
        <dbReference type="PROSITE" id="PS50279"/>
    </source>
</evidence>
<dbReference type="GO" id="GO:0048019">
    <property type="term" value="F:receptor antagonist activity"/>
    <property type="evidence" value="ECO:0007669"/>
    <property type="project" value="TreeGrafter"/>
</dbReference>
<feature type="chain" id="PRO_5021469725" evidence="5">
    <location>
        <begin position="21"/>
        <end position="252"/>
    </location>
</feature>
<dbReference type="PANTHER" id="PTHR45938">
    <property type="entry name" value="ACP24A4-RELATED"/>
    <property type="match status" value="1"/>
</dbReference>
<evidence type="ECO:0000313" key="8">
    <source>
        <dbReference type="Proteomes" id="UP000314982"/>
    </source>
</evidence>
<dbReference type="InterPro" id="IPR036880">
    <property type="entry name" value="Kunitz_BPTI_sf"/>
</dbReference>
<organism evidence="7 8">
    <name type="scientific">Hucho hucho</name>
    <name type="common">huchen</name>
    <dbReference type="NCBI Taxonomy" id="62062"/>
    <lineage>
        <taxon>Eukaryota</taxon>
        <taxon>Metazoa</taxon>
        <taxon>Chordata</taxon>
        <taxon>Craniata</taxon>
        <taxon>Vertebrata</taxon>
        <taxon>Euteleostomi</taxon>
        <taxon>Actinopterygii</taxon>
        <taxon>Neopterygii</taxon>
        <taxon>Teleostei</taxon>
        <taxon>Protacanthopterygii</taxon>
        <taxon>Salmoniformes</taxon>
        <taxon>Salmonidae</taxon>
        <taxon>Salmoninae</taxon>
        <taxon>Hucho</taxon>
    </lineage>
</organism>
<dbReference type="SMART" id="SM00131">
    <property type="entry name" value="KU"/>
    <property type="match status" value="2"/>
</dbReference>
<dbReference type="PANTHER" id="PTHR45938:SF12">
    <property type="entry name" value="BOOPHILIN-G2"/>
    <property type="match status" value="1"/>
</dbReference>
<keyword evidence="8" id="KW-1185">Reference proteome</keyword>
<dbReference type="GO" id="GO:0050431">
    <property type="term" value="F:transforming growth factor beta binding"/>
    <property type="evidence" value="ECO:0007669"/>
    <property type="project" value="TreeGrafter"/>
</dbReference>
<comment type="subcellular location">
    <subcellularLocation>
        <location evidence="1">Secreted</location>
    </subcellularLocation>
</comment>
<dbReference type="PROSITE" id="PS00280">
    <property type="entry name" value="BPTI_KUNITZ_1"/>
    <property type="match status" value="1"/>
</dbReference>
<dbReference type="PRINTS" id="PR00759">
    <property type="entry name" value="BASICPTASE"/>
</dbReference>
<dbReference type="InterPro" id="IPR020901">
    <property type="entry name" value="Prtase_inh_Kunz-CS"/>
</dbReference>
<dbReference type="Pfam" id="PF00014">
    <property type="entry name" value="Kunitz_BPTI"/>
    <property type="match status" value="2"/>
</dbReference>
<reference evidence="7" key="2">
    <citation type="submission" date="2025-08" db="UniProtKB">
        <authorList>
            <consortium name="Ensembl"/>
        </authorList>
    </citation>
    <scope>IDENTIFICATION</scope>
</reference>
<name>A0A4W5KHY5_9TELE</name>
<evidence type="ECO:0000256" key="3">
    <source>
        <dbReference type="ARBA" id="ARBA00022729"/>
    </source>
</evidence>
<dbReference type="GO" id="GO:0004867">
    <property type="term" value="F:serine-type endopeptidase inhibitor activity"/>
    <property type="evidence" value="ECO:0007669"/>
    <property type="project" value="InterPro"/>
</dbReference>
<evidence type="ECO:0000313" key="7">
    <source>
        <dbReference type="Ensembl" id="ENSHHUP00000011499.1"/>
    </source>
</evidence>
<keyword evidence="2" id="KW-0964">Secreted</keyword>
<dbReference type="GeneTree" id="ENSGT00940000169460"/>
<sequence>MANPLLHVFLLGVMLPIASSMKPFCSSKMDEGKAVEGKEDNQQLQYYYNEGKGACFPFFYKGLEGNENRFNTDRQCMEACSDKFEELYPAANGVCALPVDHGSCLAMLLMHYYNAEEGNCRIFHYSGCQGNGNRFETREQCLQTCMAKAGRLGGAAEPGPNPDESSTNAGTSIPLCTDKKLANILMILFVIDIYCRYERVAFVFLVLNPNCLCCVCLRTDCGYFRRNCVCSGGDLCYCSFCCPKETEIKKRE</sequence>
<dbReference type="CDD" id="cd00109">
    <property type="entry name" value="Kunitz-type"/>
    <property type="match status" value="1"/>
</dbReference>
<dbReference type="Gene3D" id="4.10.410.10">
    <property type="entry name" value="Pancreatic trypsin inhibitor Kunitz domain"/>
    <property type="match status" value="2"/>
</dbReference>
<dbReference type="STRING" id="62062.ENSHHUP00000011499"/>
<evidence type="ECO:0000256" key="5">
    <source>
        <dbReference type="SAM" id="SignalP"/>
    </source>
</evidence>
<keyword evidence="4" id="KW-1015">Disulfide bond</keyword>
<dbReference type="Ensembl" id="ENSHHUT00000011859.1">
    <property type="protein sequence ID" value="ENSHHUP00000011499.1"/>
    <property type="gene ID" value="ENSHHUG00000007027.1"/>
</dbReference>
<proteinExistence type="predicted"/>
<reference evidence="7" key="3">
    <citation type="submission" date="2025-09" db="UniProtKB">
        <authorList>
            <consortium name="Ensembl"/>
        </authorList>
    </citation>
    <scope>IDENTIFICATION</scope>
</reference>
<feature type="domain" description="BPTI/Kunitz inhibitor" evidence="6">
    <location>
        <begin position="25"/>
        <end position="80"/>
    </location>
</feature>
<feature type="domain" description="BPTI/Kunitz inhibitor" evidence="6">
    <location>
        <begin position="95"/>
        <end position="145"/>
    </location>
</feature>